<organism evidence="1 2">
    <name type="scientific">Arctium lappa</name>
    <name type="common">Greater burdock</name>
    <name type="synonym">Lappa major</name>
    <dbReference type="NCBI Taxonomy" id="4217"/>
    <lineage>
        <taxon>Eukaryota</taxon>
        <taxon>Viridiplantae</taxon>
        <taxon>Streptophyta</taxon>
        <taxon>Embryophyta</taxon>
        <taxon>Tracheophyta</taxon>
        <taxon>Spermatophyta</taxon>
        <taxon>Magnoliopsida</taxon>
        <taxon>eudicotyledons</taxon>
        <taxon>Gunneridae</taxon>
        <taxon>Pentapetalae</taxon>
        <taxon>asterids</taxon>
        <taxon>campanulids</taxon>
        <taxon>Asterales</taxon>
        <taxon>Asteraceae</taxon>
        <taxon>Carduoideae</taxon>
        <taxon>Cardueae</taxon>
        <taxon>Arctiinae</taxon>
        <taxon>Arctium</taxon>
    </lineage>
</organism>
<protein>
    <submittedName>
        <fullName evidence="1">Uncharacterized protein</fullName>
    </submittedName>
</protein>
<proteinExistence type="predicted"/>
<sequence length="72" mass="8234">MVTSCPFDKNETNAKRRERRNTKHPSYLLPSCSSATKLLHVLSVPHNFLKLLLVQLTIGSYLITYFSTLLLL</sequence>
<accession>A0ACB8Y4N5</accession>
<dbReference type="Proteomes" id="UP001055879">
    <property type="component" value="Linkage Group LG14"/>
</dbReference>
<reference evidence="2" key="1">
    <citation type="journal article" date="2022" name="Mol. Ecol. Resour.">
        <title>The genomes of chicory, endive, great burdock and yacon provide insights into Asteraceae palaeo-polyploidization history and plant inulin production.</title>
        <authorList>
            <person name="Fan W."/>
            <person name="Wang S."/>
            <person name="Wang H."/>
            <person name="Wang A."/>
            <person name="Jiang F."/>
            <person name="Liu H."/>
            <person name="Zhao H."/>
            <person name="Xu D."/>
            <person name="Zhang Y."/>
        </authorList>
    </citation>
    <scope>NUCLEOTIDE SEQUENCE [LARGE SCALE GENOMIC DNA]</scope>
    <source>
        <strain evidence="2">cv. Niubang</strain>
    </source>
</reference>
<reference evidence="1 2" key="2">
    <citation type="journal article" date="2022" name="Mol. Ecol. Resour.">
        <title>The genomes of chicory, endive, great burdock and yacon provide insights into Asteraceae paleo-polyploidization history and plant inulin production.</title>
        <authorList>
            <person name="Fan W."/>
            <person name="Wang S."/>
            <person name="Wang H."/>
            <person name="Wang A."/>
            <person name="Jiang F."/>
            <person name="Liu H."/>
            <person name="Zhao H."/>
            <person name="Xu D."/>
            <person name="Zhang Y."/>
        </authorList>
    </citation>
    <scope>NUCLEOTIDE SEQUENCE [LARGE SCALE GENOMIC DNA]</scope>
    <source>
        <strain evidence="2">cv. Niubang</strain>
    </source>
</reference>
<gene>
    <name evidence="1" type="ORF">L6452_38044</name>
</gene>
<dbReference type="EMBL" id="CM042060">
    <property type="protein sequence ID" value="KAI3678741.1"/>
    <property type="molecule type" value="Genomic_DNA"/>
</dbReference>
<name>A0ACB8Y4N5_ARCLA</name>
<evidence type="ECO:0000313" key="1">
    <source>
        <dbReference type="EMBL" id="KAI3678741.1"/>
    </source>
</evidence>
<evidence type="ECO:0000313" key="2">
    <source>
        <dbReference type="Proteomes" id="UP001055879"/>
    </source>
</evidence>
<keyword evidence="2" id="KW-1185">Reference proteome</keyword>
<comment type="caution">
    <text evidence="1">The sequence shown here is derived from an EMBL/GenBank/DDBJ whole genome shotgun (WGS) entry which is preliminary data.</text>
</comment>